<reference evidence="3 4" key="1">
    <citation type="submission" date="2018-08" db="EMBL/GenBank/DDBJ databases">
        <title>Actinomadura spongicola sp. nov., isolated from marine sponge Leucetta chagosensis.</title>
        <authorList>
            <person name="Li L."/>
            <person name="Lin H.W."/>
        </authorList>
    </citation>
    <scope>NUCLEOTIDE SEQUENCE [LARGE SCALE GENOMIC DNA]</scope>
    <source>
        <strain evidence="3 4">LHW52907</strain>
    </source>
</reference>
<dbReference type="SMART" id="SM00530">
    <property type="entry name" value="HTH_XRE"/>
    <property type="match status" value="3"/>
</dbReference>
<dbReference type="InterPro" id="IPR010982">
    <property type="entry name" value="Lambda_DNA-bd_dom_sf"/>
</dbReference>
<protein>
    <submittedName>
        <fullName evidence="3">XRE family transcriptional regulator</fullName>
    </submittedName>
</protein>
<evidence type="ECO:0000259" key="2">
    <source>
        <dbReference type="SMART" id="SM00530"/>
    </source>
</evidence>
<dbReference type="AlphaFoldDB" id="A0A372GDE0"/>
<feature type="compositionally biased region" description="Basic and acidic residues" evidence="1">
    <location>
        <begin position="92"/>
        <end position="104"/>
    </location>
</feature>
<dbReference type="CDD" id="cd00093">
    <property type="entry name" value="HTH_XRE"/>
    <property type="match status" value="2"/>
</dbReference>
<feature type="domain" description="HTH cro/C1-type" evidence="2">
    <location>
        <begin position="254"/>
        <end position="309"/>
    </location>
</feature>
<feature type="region of interest" description="Disordered" evidence="1">
    <location>
        <begin position="88"/>
        <end position="124"/>
    </location>
</feature>
<feature type="compositionally biased region" description="Low complexity" evidence="1">
    <location>
        <begin position="110"/>
        <end position="119"/>
    </location>
</feature>
<sequence length="522" mass="57906">MPRPEKPLDPMEGPTAAFAVALRKLRADAGGPPYRSMARRSFYGHTTLAEAASGQRFPGWEVTRAYVTACGGDLAEWERRWRETAELLNRSGKGDGDKNGERSPPRRRSSTFSSSPASVDPRRARTLHELMGMLDELRRRAGLSLRQLVDRSRSETGPADAPALARTTMSEFLQGARPPRVRDVLRIVELCGGTPSDLRRWEAACWRLVPVSEGDGPVPAVRPVGVETAMRAGEGESSGPRGGPTARRILLGARLRGLREAGGFSIEDAGRFIRCSASKVVRIELGRVGVKVRDVADLLTLYGVTDPAARASLLRLADEANRPDWWQWYGDTLRRGFEVYLGLEEAASVVRTYELPFVPELMQTEDYARAVVRLGAPGASEDEVERRVRFRMMRQERFVAREAPMLWAVLDEAVVRRPLGGRGVLRAQIRRLIEMAELAHVSLQIVPFKAGWHSAAGGPFTILRFAEPDLSDVVYLGRLTGAHFVDKRAEVDVYTKAMNDLSVTAVSLERSVRYLVDLLKEI</sequence>
<dbReference type="SUPFAM" id="SSF47413">
    <property type="entry name" value="lambda repressor-like DNA-binding domains"/>
    <property type="match status" value="1"/>
</dbReference>
<dbReference type="GO" id="GO:0003677">
    <property type="term" value="F:DNA binding"/>
    <property type="evidence" value="ECO:0007669"/>
    <property type="project" value="InterPro"/>
</dbReference>
<feature type="domain" description="HTH cro/C1-type" evidence="2">
    <location>
        <begin position="133"/>
        <end position="198"/>
    </location>
</feature>
<feature type="domain" description="HTH cro/C1-type" evidence="2">
    <location>
        <begin position="21"/>
        <end position="77"/>
    </location>
</feature>
<proteinExistence type="predicted"/>
<dbReference type="InterPro" id="IPR001387">
    <property type="entry name" value="Cro/C1-type_HTH"/>
</dbReference>
<dbReference type="EMBL" id="QVNQ01000007">
    <property type="protein sequence ID" value="RFS83093.1"/>
    <property type="molecule type" value="Genomic_DNA"/>
</dbReference>
<keyword evidence="4" id="KW-1185">Reference proteome</keyword>
<evidence type="ECO:0000313" key="3">
    <source>
        <dbReference type="EMBL" id="RFS83093.1"/>
    </source>
</evidence>
<evidence type="ECO:0000256" key="1">
    <source>
        <dbReference type="SAM" id="MobiDB-lite"/>
    </source>
</evidence>
<name>A0A372GDE0_9ACTN</name>
<dbReference type="Proteomes" id="UP000262882">
    <property type="component" value="Unassembled WGS sequence"/>
</dbReference>
<dbReference type="InterPro" id="IPR043917">
    <property type="entry name" value="DUF5753"/>
</dbReference>
<organism evidence="3 4">
    <name type="scientific">Actinomadura spongiicola</name>
    <dbReference type="NCBI Taxonomy" id="2303421"/>
    <lineage>
        <taxon>Bacteria</taxon>
        <taxon>Bacillati</taxon>
        <taxon>Actinomycetota</taxon>
        <taxon>Actinomycetes</taxon>
        <taxon>Streptosporangiales</taxon>
        <taxon>Thermomonosporaceae</taxon>
        <taxon>Actinomadura</taxon>
    </lineage>
</organism>
<accession>A0A372GDE0</accession>
<dbReference type="Pfam" id="PF19054">
    <property type="entry name" value="DUF5753"/>
    <property type="match status" value="1"/>
</dbReference>
<comment type="caution">
    <text evidence="3">The sequence shown here is derived from an EMBL/GenBank/DDBJ whole genome shotgun (WGS) entry which is preliminary data.</text>
</comment>
<dbReference type="Pfam" id="PF13560">
    <property type="entry name" value="HTH_31"/>
    <property type="match status" value="2"/>
</dbReference>
<gene>
    <name evidence="3" type="ORF">D0T12_23205</name>
</gene>
<evidence type="ECO:0000313" key="4">
    <source>
        <dbReference type="Proteomes" id="UP000262882"/>
    </source>
</evidence>